<reference evidence="2 3" key="1">
    <citation type="submission" date="2013-04" db="EMBL/GenBank/DDBJ databases">
        <title>Hyphomonas hirschiana VP5 Genome Sequencing.</title>
        <authorList>
            <person name="Lai Q."/>
            <person name="Shao Z."/>
        </authorList>
    </citation>
    <scope>NUCLEOTIDE SEQUENCE [LARGE SCALE GENOMIC DNA]</scope>
    <source>
        <strain evidence="2 3">VP5</strain>
    </source>
</reference>
<keyword evidence="1" id="KW-0732">Signal</keyword>
<feature type="chain" id="PRO_5001578367" evidence="1">
    <location>
        <begin position="20"/>
        <end position="213"/>
    </location>
</feature>
<proteinExistence type="predicted"/>
<dbReference type="PROSITE" id="PS51257">
    <property type="entry name" value="PROKAR_LIPOPROTEIN"/>
    <property type="match status" value="1"/>
</dbReference>
<protein>
    <submittedName>
        <fullName evidence="2">Putative lipoprotein</fullName>
    </submittedName>
</protein>
<dbReference type="PATRIC" id="fig|1280951.3.peg.1488"/>
<accession>A0A059FWU9</accession>
<name>A0A059FWU9_9PROT</name>
<dbReference type="Gene3D" id="1.25.40.10">
    <property type="entry name" value="Tetratricopeptide repeat domain"/>
    <property type="match status" value="1"/>
</dbReference>
<evidence type="ECO:0000313" key="2">
    <source>
        <dbReference type="EMBL" id="KCZ95047.1"/>
    </source>
</evidence>
<dbReference type="AlphaFoldDB" id="A0A059FWU9"/>
<gene>
    <name evidence="2" type="ORF">HHI_07357</name>
</gene>
<sequence length="213" mass="23239">MIRLSLAAMASALVLAACASQPDPLARPDAPVVVPSQYELGMSTAEELQDAGNVPTAIQRLMQLAGDPELAPEEKAHVLYEMGVLSMSPTGYNLPGAVGYFDEVIATYPGTEWARRAEAKLPEARAQVGALNIVLESPDSTNTERFYALMNLGRHEDAIDLMTQYSIEPDNDVKLAMYQIGYLCDETGLTGQSYTVEDRDGTTRRLRFCDFGK</sequence>
<evidence type="ECO:0000313" key="3">
    <source>
        <dbReference type="Proteomes" id="UP000025061"/>
    </source>
</evidence>
<organism evidence="2 3">
    <name type="scientific">Hyphomonas hirschiana VP5</name>
    <dbReference type="NCBI Taxonomy" id="1280951"/>
    <lineage>
        <taxon>Bacteria</taxon>
        <taxon>Pseudomonadati</taxon>
        <taxon>Pseudomonadota</taxon>
        <taxon>Alphaproteobacteria</taxon>
        <taxon>Hyphomonadales</taxon>
        <taxon>Hyphomonadaceae</taxon>
        <taxon>Hyphomonas</taxon>
    </lineage>
</organism>
<dbReference type="OrthoDB" id="7619157at2"/>
<evidence type="ECO:0000256" key="1">
    <source>
        <dbReference type="SAM" id="SignalP"/>
    </source>
</evidence>
<dbReference type="RefSeq" id="WP_011646838.1">
    <property type="nucleotide sequence ID" value="NZ_ARYI01000005.1"/>
</dbReference>
<dbReference type="Proteomes" id="UP000025061">
    <property type="component" value="Unassembled WGS sequence"/>
</dbReference>
<comment type="caution">
    <text evidence="2">The sequence shown here is derived from an EMBL/GenBank/DDBJ whole genome shotgun (WGS) entry which is preliminary data.</text>
</comment>
<dbReference type="EMBL" id="ARYI01000005">
    <property type="protein sequence ID" value="KCZ95047.1"/>
    <property type="molecule type" value="Genomic_DNA"/>
</dbReference>
<feature type="signal peptide" evidence="1">
    <location>
        <begin position="1"/>
        <end position="19"/>
    </location>
</feature>
<dbReference type="InterPro" id="IPR011990">
    <property type="entry name" value="TPR-like_helical_dom_sf"/>
</dbReference>
<keyword evidence="3" id="KW-1185">Reference proteome</keyword>
<keyword evidence="2" id="KW-0449">Lipoprotein</keyword>